<keyword evidence="3" id="KW-1185">Reference proteome</keyword>
<protein>
    <submittedName>
        <fullName evidence="2">Uncharacterized protein</fullName>
    </submittedName>
</protein>
<reference evidence="3" key="1">
    <citation type="submission" date="2014-01" db="EMBL/GenBank/DDBJ databases">
        <title>The Genome Sequence of Anopheles farauti FAR1 (V2).</title>
        <authorList>
            <consortium name="The Broad Institute Genomics Platform"/>
            <person name="Neafsey D.E."/>
            <person name="Besansky N."/>
            <person name="Howell P."/>
            <person name="Walton C."/>
            <person name="Young S.K."/>
            <person name="Zeng Q."/>
            <person name="Gargeya S."/>
            <person name="Fitzgerald M."/>
            <person name="Haas B."/>
            <person name="Abouelleil A."/>
            <person name="Allen A.W."/>
            <person name="Alvarado L."/>
            <person name="Arachchi H.M."/>
            <person name="Berlin A.M."/>
            <person name="Chapman S.B."/>
            <person name="Gainer-Dewar J."/>
            <person name="Goldberg J."/>
            <person name="Griggs A."/>
            <person name="Gujja S."/>
            <person name="Hansen M."/>
            <person name="Howarth C."/>
            <person name="Imamovic A."/>
            <person name="Ireland A."/>
            <person name="Larimer J."/>
            <person name="McCowan C."/>
            <person name="Murphy C."/>
            <person name="Pearson M."/>
            <person name="Poon T.W."/>
            <person name="Priest M."/>
            <person name="Roberts A."/>
            <person name="Saif S."/>
            <person name="Shea T."/>
            <person name="Sisk P."/>
            <person name="Sykes S."/>
            <person name="Wortman J."/>
            <person name="Nusbaum C."/>
            <person name="Birren B."/>
        </authorList>
    </citation>
    <scope>NUCLEOTIDE SEQUENCE [LARGE SCALE GENOMIC DNA]</scope>
    <source>
        <strain evidence="3">FAR1</strain>
    </source>
</reference>
<feature type="region of interest" description="Disordered" evidence="1">
    <location>
        <begin position="127"/>
        <end position="157"/>
    </location>
</feature>
<evidence type="ECO:0000313" key="2">
    <source>
        <dbReference type="EnsemblMetazoa" id="AFAF010676-PA"/>
    </source>
</evidence>
<feature type="compositionally biased region" description="Pro residues" evidence="1">
    <location>
        <begin position="139"/>
        <end position="149"/>
    </location>
</feature>
<organism evidence="2 3">
    <name type="scientific">Anopheles farauti</name>
    <dbReference type="NCBI Taxonomy" id="69004"/>
    <lineage>
        <taxon>Eukaryota</taxon>
        <taxon>Metazoa</taxon>
        <taxon>Ecdysozoa</taxon>
        <taxon>Arthropoda</taxon>
        <taxon>Hexapoda</taxon>
        <taxon>Insecta</taxon>
        <taxon>Pterygota</taxon>
        <taxon>Neoptera</taxon>
        <taxon>Endopterygota</taxon>
        <taxon>Diptera</taxon>
        <taxon>Nematocera</taxon>
        <taxon>Culicoidea</taxon>
        <taxon>Culicidae</taxon>
        <taxon>Anophelinae</taxon>
        <taxon>Anopheles</taxon>
    </lineage>
</organism>
<accession>A0A182QI78</accession>
<sequence length="175" mass="18073">MEAAAAAVASGNVVCDKVLNIINNNNNNNSIMAADAAMDTTCPSPELGDSRKRPLDDGTDDGTSKRSHFSTNDDIHFHDHYTLSYGTIHAKSSSSSSGSDLPPIAQPYAGSTIAVFGFWGGGSAGKTMSTPSFTSPKTASPPPPPPPPADETVATPSTISTVAYFLRGLRKSGGE</sequence>
<reference evidence="2" key="2">
    <citation type="submission" date="2020-05" db="UniProtKB">
        <authorList>
            <consortium name="EnsemblMetazoa"/>
        </authorList>
    </citation>
    <scope>IDENTIFICATION</scope>
    <source>
        <strain evidence="2">FAR1</strain>
    </source>
</reference>
<dbReference type="Proteomes" id="UP000075886">
    <property type="component" value="Unassembled WGS sequence"/>
</dbReference>
<proteinExistence type="predicted"/>
<dbReference type="EnsemblMetazoa" id="AFAF010676-RA">
    <property type="protein sequence ID" value="AFAF010676-PA"/>
    <property type="gene ID" value="AFAF010676"/>
</dbReference>
<feature type="region of interest" description="Disordered" evidence="1">
    <location>
        <begin position="39"/>
        <end position="71"/>
    </location>
</feature>
<evidence type="ECO:0000256" key="1">
    <source>
        <dbReference type="SAM" id="MobiDB-lite"/>
    </source>
</evidence>
<feature type="compositionally biased region" description="Low complexity" evidence="1">
    <location>
        <begin position="129"/>
        <end position="138"/>
    </location>
</feature>
<dbReference type="AlphaFoldDB" id="A0A182QI78"/>
<name>A0A182QI78_9DIPT</name>
<dbReference type="EMBL" id="AXCN02000083">
    <property type="status" value="NOT_ANNOTATED_CDS"/>
    <property type="molecule type" value="Genomic_DNA"/>
</dbReference>
<dbReference type="VEuPathDB" id="VectorBase:AFAF010676"/>
<evidence type="ECO:0000313" key="3">
    <source>
        <dbReference type="Proteomes" id="UP000075886"/>
    </source>
</evidence>